<evidence type="ECO:0000256" key="5">
    <source>
        <dbReference type="ARBA" id="ARBA00022729"/>
    </source>
</evidence>
<dbReference type="AlphaFoldDB" id="A0A0B7KB40"/>
<dbReference type="GO" id="GO:0016052">
    <property type="term" value="P:carbohydrate catabolic process"/>
    <property type="evidence" value="ECO:0007669"/>
    <property type="project" value="InterPro"/>
</dbReference>
<dbReference type="GO" id="GO:0009272">
    <property type="term" value="P:fungal-type cell wall biogenesis"/>
    <property type="evidence" value="ECO:0007669"/>
    <property type="project" value="TreeGrafter"/>
</dbReference>
<evidence type="ECO:0000256" key="4">
    <source>
        <dbReference type="ARBA" id="ARBA00012350"/>
    </source>
</evidence>
<dbReference type="Pfam" id="PF03663">
    <property type="entry name" value="Glyco_hydro_76"/>
    <property type="match status" value="1"/>
</dbReference>
<organism evidence="14">
    <name type="scientific">Bionectria ochroleuca</name>
    <name type="common">Gliocladium roseum</name>
    <dbReference type="NCBI Taxonomy" id="29856"/>
    <lineage>
        <taxon>Eukaryota</taxon>
        <taxon>Fungi</taxon>
        <taxon>Dikarya</taxon>
        <taxon>Ascomycota</taxon>
        <taxon>Pezizomycotina</taxon>
        <taxon>Sordariomycetes</taxon>
        <taxon>Hypocreomycetidae</taxon>
        <taxon>Hypocreales</taxon>
        <taxon>Bionectriaceae</taxon>
        <taxon>Clonostachys</taxon>
    </lineage>
</organism>
<dbReference type="EC" id="3.2.1.101" evidence="4 10"/>
<accession>A0A0B7KB40</accession>
<protein>
    <recommendedName>
        <fullName evidence="4 10">Mannan endo-1,6-alpha-mannosidase</fullName>
        <ecNumber evidence="4 10">3.2.1.101</ecNumber>
    </recommendedName>
</protein>
<proteinExistence type="inferred from homology"/>
<feature type="chain" id="PRO_5002134469" description="Mannan endo-1,6-alpha-mannosidase" evidence="13">
    <location>
        <begin position="23"/>
        <end position="463"/>
    </location>
</feature>
<name>A0A0B7KB40_BIOOC</name>
<feature type="signal peptide" evidence="13">
    <location>
        <begin position="1"/>
        <end position="22"/>
    </location>
</feature>
<comment type="catalytic activity">
    <reaction evidence="1 10">
        <text>Random hydrolysis of (1-&gt;6)-alpha-D-mannosidic linkages in unbranched (1-&gt;6)-mannans.</text>
        <dbReference type="EC" id="3.2.1.101"/>
    </reaction>
</comment>
<sequence length="463" mass="50212">MRSPGGIHAALTALAAAGVATAATSPYKIDTADNIKQAASTVAWDMLQYYHGNESGNVPGILPGPPPAGDYYWWEGGAMWGTLLDYWALTGDETYNSLISQALLFQTGDHADYMPLNYTLSLGNDDQGFWGMSAMLAAENKFPDPPSDKPQWLALAQAVFNTMADPIRHDSVCGGGMRWQIPSTNKGYNYKNSIANGCFFNIGARLARYTKNQTYADWADKTWDWMVGVGLMGPEDEVYDGGHVEYNCTDINKAEFSYNNAVFLLGSAYMWNYTEDQKWKDRVNKLTDHGIATFFPDNVAYEPTCEDYLSCTTDMKSFKGYLHRWYATATKVAPFITDKVLPVLRLSTEAAITTCTGGALGRQCGFDWKNRTFDNNIGAGQQMNVLGALSSLLINNTAGPVSADTGGTSQGNPNAGSKSDDFRPTPKPVTAGDRAGAAILTILVVGAATALFIWISMGENGSA</sequence>
<dbReference type="PANTHER" id="PTHR12145:SF36">
    <property type="entry name" value="MANNAN ENDO-1,6-ALPHA-MANNOSIDASE DCW1"/>
    <property type="match status" value="1"/>
</dbReference>
<evidence type="ECO:0000256" key="10">
    <source>
        <dbReference type="PIRNR" id="PIRNR016302"/>
    </source>
</evidence>
<dbReference type="InterPro" id="IPR008928">
    <property type="entry name" value="6-hairpin_glycosidase_sf"/>
</dbReference>
<evidence type="ECO:0000256" key="3">
    <source>
        <dbReference type="ARBA" id="ARBA00009699"/>
    </source>
</evidence>
<reference evidence="14" key="1">
    <citation type="submission" date="2015-01" db="EMBL/GenBank/DDBJ databases">
        <authorList>
            <person name="Durling Mikael"/>
        </authorList>
    </citation>
    <scope>NUCLEOTIDE SEQUENCE</scope>
</reference>
<dbReference type="FunFam" id="1.50.10.20:FF:000006">
    <property type="entry name" value="Mannan endo-1,6-alpha-mannosidase"/>
    <property type="match status" value="1"/>
</dbReference>
<keyword evidence="12" id="KW-1133">Transmembrane helix</keyword>
<dbReference type="Gene3D" id="1.50.10.20">
    <property type="match status" value="1"/>
</dbReference>
<evidence type="ECO:0000313" key="14">
    <source>
        <dbReference type="EMBL" id="CEO51931.1"/>
    </source>
</evidence>
<evidence type="ECO:0000256" key="13">
    <source>
        <dbReference type="SAM" id="SignalP"/>
    </source>
</evidence>
<dbReference type="GO" id="GO:0012505">
    <property type="term" value="C:endomembrane system"/>
    <property type="evidence" value="ECO:0007669"/>
    <property type="project" value="UniProtKB-SubCell"/>
</dbReference>
<dbReference type="EMBL" id="CDPU01000025">
    <property type="protein sequence ID" value="CEO51931.1"/>
    <property type="molecule type" value="Genomic_DNA"/>
</dbReference>
<keyword evidence="12" id="KW-0812">Transmembrane</keyword>
<keyword evidence="6 10" id="KW-0378">Hydrolase</keyword>
<dbReference type="PIRSF" id="PIRSF016302">
    <property type="entry name" value="Man_a_manosd"/>
    <property type="match status" value="1"/>
</dbReference>
<gene>
    <name evidence="14" type="ORF">BN869_000007989_1</name>
</gene>
<comment type="similarity">
    <text evidence="3 10">Belongs to the glycosyl hydrolase 76 family.</text>
</comment>
<keyword evidence="8" id="KW-0325">Glycoprotein</keyword>
<feature type="transmembrane region" description="Helical" evidence="12">
    <location>
        <begin position="435"/>
        <end position="455"/>
    </location>
</feature>
<keyword evidence="5 13" id="KW-0732">Signal</keyword>
<feature type="compositionally biased region" description="Polar residues" evidence="11">
    <location>
        <begin position="401"/>
        <end position="417"/>
    </location>
</feature>
<feature type="region of interest" description="Disordered" evidence="11">
    <location>
        <begin position="401"/>
        <end position="430"/>
    </location>
</feature>
<evidence type="ECO:0000256" key="2">
    <source>
        <dbReference type="ARBA" id="ARBA00004308"/>
    </source>
</evidence>
<evidence type="ECO:0000256" key="7">
    <source>
        <dbReference type="ARBA" id="ARBA00023136"/>
    </source>
</evidence>
<evidence type="ECO:0000256" key="12">
    <source>
        <dbReference type="SAM" id="Phobius"/>
    </source>
</evidence>
<dbReference type="InterPro" id="IPR005198">
    <property type="entry name" value="Glyco_hydro_76"/>
</dbReference>
<evidence type="ECO:0000256" key="9">
    <source>
        <dbReference type="ARBA" id="ARBA00023295"/>
    </source>
</evidence>
<evidence type="ECO:0000256" key="6">
    <source>
        <dbReference type="ARBA" id="ARBA00022801"/>
    </source>
</evidence>
<keyword evidence="7 12" id="KW-0472">Membrane</keyword>
<comment type="subcellular location">
    <subcellularLocation>
        <location evidence="2">Endomembrane system</location>
    </subcellularLocation>
</comment>
<dbReference type="InterPro" id="IPR014480">
    <property type="entry name" value="Mannan-1_6-alpha_mannosidase"/>
</dbReference>
<dbReference type="GO" id="GO:0008496">
    <property type="term" value="F:mannan endo-1,6-alpha-mannosidase activity"/>
    <property type="evidence" value="ECO:0007669"/>
    <property type="project" value="UniProtKB-UniRule"/>
</dbReference>
<dbReference type="SUPFAM" id="SSF48208">
    <property type="entry name" value="Six-hairpin glycosidases"/>
    <property type="match status" value="1"/>
</dbReference>
<evidence type="ECO:0000256" key="1">
    <source>
        <dbReference type="ARBA" id="ARBA00001452"/>
    </source>
</evidence>
<keyword evidence="9 10" id="KW-0326">Glycosidase</keyword>
<dbReference type="PANTHER" id="PTHR12145">
    <property type="entry name" value="MANNAN ENDO-1,6-ALPHA-MANNOSIDASE DCW1"/>
    <property type="match status" value="1"/>
</dbReference>
<evidence type="ECO:0000256" key="8">
    <source>
        <dbReference type="ARBA" id="ARBA00023180"/>
    </source>
</evidence>
<evidence type="ECO:0000256" key="11">
    <source>
        <dbReference type="SAM" id="MobiDB-lite"/>
    </source>
</evidence>